<evidence type="ECO:0000313" key="2">
    <source>
        <dbReference type="Proteomes" id="UP001189757"/>
    </source>
</evidence>
<dbReference type="Proteomes" id="UP001189757">
    <property type="component" value="Unassembled WGS sequence"/>
</dbReference>
<gene>
    <name evidence="1" type="ORF">LMG18101_03947</name>
</gene>
<organism evidence="1 2">
    <name type="scientific">Ralstonia flaminis</name>
    <dbReference type="NCBI Taxonomy" id="3058597"/>
    <lineage>
        <taxon>Bacteria</taxon>
        <taxon>Pseudomonadati</taxon>
        <taxon>Pseudomonadota</taxon>
        <taxon>Betaproteobacteria</taxon>
        <taxon>Burkholderiales</taxon>
        <taxon>Burkholderiaceae</taxon>
        <taxon>Ralstonia</taxon>
    </lineage>
</organism>
<accession>A0ABN9JNY5</accession>
<reference evidence="1 2" key="1">
    <citation type="submission" date="2023-07" db="EMBL/GenBank/DDBJ databases">
        <authorList>
            <person name="Peeters C."/>
        </authorList>
    </citation>
    <scope>NUCLEOTIDE SEQUENCE [LARGE SCALE GENOMIC DNA]</scope>
    <source>
        <strain evidence="1 2">LMG 18101</strain>
    </source>
</reference>
<keyword evidence="2" id="KW-1185">Reference proteome</keyword>
<protein>
    <submittedName>
        <fullName evidence="1">Uncharacterized protein</fullName>
    </submittedName>
</protein>
<sequence>MDQTDYLLRLASRMRQATLKRDIDAIERLNREVHDVAAAMGRDIAMSKSERESLALLKVAHQAAIALITSESKRLIETMGGLRTHRAGWEAYAAVQRSGR</sequence>
<proteinExistence type="predicted"/>
<dbReference type="EMBL" id="CATZLL010000014">
    <property type="protein sequence ID" value="CAJ0819437.1"/>
    <property type="molecule type" value="Genomic_DNA"/>
</dbReference>
<name>A0ABN9JNY5_9RALS</name>
<comment type="caution">
    <text evidence="1">The sequence shown here is derived from an EMBL/GenBank/DDBJ whole genome shotgun (WGS) entry which is preliminary data.</text>
</comment>
<evidence type="ECO:0000313" key="1">
    <source>
        <dbReference type="EMBL" id="CAJ0819437.1"/>
    </source>
</evidence>
<dbReference type="RefSeq" id="WP_199032513.1">
    <property type="nucleotide sequence ID" value="NZ_CATZLL010000014.1"/>
</dbReference>